<dbReference type="InterPro" id="IPR045423">
    <property type="entry name" value="DUF6510"/>
</dbReference>
<reference evidence="2" key="1">
    <citation type="journal article" date="2019" name="Int. J. Syst. Evol. Microbiol.">
        <title>The Global Catalogue of Microorganisms (GCM) 10K type strain sequencing project: providing services to taxonomists for standard genome sequencing and annotation.</title>
        <authorList>
            <consortium name="The Broad Institute Genomics Platform"/>
            <consortium name="The Broad Institute Genome Sequencing Center for Infectious Disease"/>
            <person name="Wu L."/>
            <person name="Ma J."/>
        </authorList>
    </citation>
    <scope>NUCLEOTIDE SEQUENCE [LARGE SCALE GENOMIC DNA]</scope>
    <source>
        <strain evidence="2">JCM 13850</strain>
    </source>
</reference>
<name>A0ABP5LD95_9ACTN</name>
<dbReference type="Proteomes" id="UP001501020">
    <property type="component" value="Unassembled WGS sequence"/>
</dbReference>
<dbReference type="Pfam" id="PF20120">
    <property type="entry name" value="DUF6510"/>
    <property type="match status" value="1"/>
</dbReference>
<protein>
    <submittedName>
        <fullName evidence="1">DUF6510 family protein</fullName>
    </submittedName>
</protein>
<dbReference type="RefSeq" id="WP_344269665.1">
    <property type="nucleotide sequence ID" value="NZ_BAAAMR010000036.1"/>
</dbReference>
<gene>
    <name evidence="1" type="ORF">GCM10009727_42500</name>
</gene>
<evidence type="ECO:0000313" key="1">
    <source>
        <dbReference type="EMBL" id="GAA2143474.1"/>
    </source>
</evidence>
<accession>A0ABP5LD95</accession>
<organism evidence="1 2">
    <name type="scientific">Actinomadura napierensis</name>
    <dbReference type="NCBI Taxonomy" id="267854"/>
    <lineage>
        <taxon>Bacteria</taxon>
        <taxon>Bacillati</taxon>
        <taxon>Actinomycetota</taxon>
        <taxon>Actinomycetes</taxon>
        <taxon>Streptosporangiales</taxon>
        <taxon>Thermomonosporaceae</taxon>
        <taxon>Actinomadura</taxon>
    </lineage>
</organism>
<comment type="caution">
    <text evidence="1">The sequence shown here is derived from an EMBL/GenBank/DDBJ whole genome shotgun (WGS) entry which is preliminary data.</text>
</comment>
<sequence>MQAEEPGRQAVVYEDTGAYQDGNALAGPLSEVFGVDVTRAAVRCTECGLAGPLPALRVYSRAPGAVARCPGCENVVLRLVIGNGTAWLDLRGTVGLRIPLA</sequence>
<dbReference type="EMBL" id="BAAAMR010000036">
    <property type="protein sequence ID" value="GAA2143474.1"/>
    <property type="molecule type" value="Genomic_DNA"/>
</dbReference>
<proteinExistence type="predicted"/>
<evidence type="ECO:0000313" key="2">
    <source>
        <dbReference type="Proteomes" id="UP001501020"/>
    </source>
</evidence>
<keyword evidence="2" id="KW-1185">Reference proteome</keyword>